<reference evidence="1" key="1">
    <citation type="submission" date="2022-08" db="EMBL/GenBank/DDBJ databases">
        <title>Genome Sequence of Lecanicillium fungicola.</title>
        <authorList>
            <person name="Buettner E."/>
        </authorList>
    </citation>
    <scope>NUCLEOTIDE SEQUENCE</scope>
    <source>
        <strain evidence="1">Babe33</strain>
    </source>
</reference>
<protein>
    <submittedName>
        <fullName evidence="1">Uncharacterized protein</fullName>
    </submittedName>
</protein>
<evidence type="ECO:0000313" key="2">
    <source>
        <dbReference type="Proteomes" id="UP001143910"/>
    </source>
</evidence>
<gene>
    <name evidence="1" type="ORF">NQ176_g9464</name>
</gene>
<dbReference type="EMBL" id="JANJQO010002168">
    <property type="protein sequence ID" value="KAJ2967862.1"/>
    <property type="molecule type" value="Genomic_DNA"/>
</dbReference>
<sequence>MKNQHPVVVAAVIVIGLSSRQKGGSSCTGRGACPKPGSPTLLTTGAGGRLVEAAAVICSWVWRRSIATRIPTPSTTWKPTAAATTTTTSSSSSIAASSCRSRLPPRRACVRIARRVGNPDKDADKYDGKQPCRRVRPTLAITKPITSTTTTALGKLWMLLFAQRRERDGVLDAATAP</sequence>
<dbReference type="Proteomes" id="UP001143910">
    <property type="component" value="Unassembled WGS sequence"/>
</dbReference>
<name>A0ACC1MMG0_9HYPO</name>
<accession>A0ACC1MMG0</accession>
<comment type="caution">
    <text evidence="1">The sequence shown here is derived from an EMBL/GenBank/DDBJ whole genome shotgun (WGS) entry which is preliminary data.</text>
</comment>
<keyword evidence="2" id="KW-1185">Reference proteome</keyword>
<evidence type="ECO:0000313" key="1">
    <source>
        <dbReference type="EMBL" id="KAJ2967862.1"/>
    </source>
</evidence>
<organism evidence="1 2">
    <name type="scientific">Zarea fungicola</name>
    <dbReference type="NCBI Taxonomy" id="93591"/>
    <lineage>
        <taxon>Eukaryota</taxon>
        <taxon>Fungi</taxon>
        <taxon>Dikarya</taxon>
        <taxon>Ascomycota</taxon>
        <taxon>Pezizomycotina</taxon>
        <taxon>Sordariomycetes</taxon>
        <taxon>Hypocreomycetidae</taxon>
        <taxon>Hypocreales</taxon>
        <taxon>Cordycipitaceae</taxon>
        <taxon>Zarea</taxon>
    </lineage>
</organism>
<proteinExistence type="predicted"/>